<keyword evidence="1" id="KW-1133">Transmembrane helix</keyword>
<dbReference type="EMBL" id="BORP01000003">
    <property type="protein sequence ID" value="GIO27282.1"/>
    <property type="molecule type" value="Genomic_DNA"/>
</dbReference>
<evidence type="ECO:0000313" key="3">
    <source>
        <dbReference type="Proteomes" id="UP000676917"/>
    </source>
</evidence>
<name>A0A920C831_9BACI</name>
<reference evidence="2" key="1">
    <citation type="submission" date="2021-03" db="EMBL/GenBank/DDBJ databases">
        <title>Antimicrobial resistance genes in bacteria isolated from Japanese honey, and their potential for conferring macrolide and lincosamide resistance in the American foulbrood pathogen Paenibacillus larvae.</title>
        <authorList>
            <person name="Okamoto M."/>
            <person name="Kumagai M."/>
            <person name="Kanamori H."/>
            <person name="Takamatsu D."/>
        </authorList>
    </citation>
    <scope>NUCLEOTIDE SEQUENCE</scope>
    <source>
        <strain evidence="2">J43TS3</strain>
    </source>
</reference>
<keyword evidence="1" id="KW-0472">Membrane</keyword>
<evidence type="ECO:0000313" key="2">
    <source>
        <dbReference type="EMBL" id="GIO27282.1"/>
    </source>
</evidence>
<dbReference type="RefSeq" id="WP_212920773.1">
    <property type="nucleotide sequence ID" value="NZ_BORP01000003.1"/>
</dbReference>
<keyword evidence="3" id="KW-1185">Reference proteome</keyword>
<sequence>MKWVLAILLILIGAVLFSLTIGDMGEIGHIIMKILGFGCLFLASFIVRSRRGKNLSS</sequence>
<feature type="transmembrane region" description="Helical" evidence="1">
    <location>
        <begin position="27"/>
        <end position="47"/>
    </location>
</feature>
<proteinExistence type="predicted"/>
<accession>A0A920C831</accession>
<comment type="caution">
    <text evidence="2">The sequence shown here is derived from an EMBL/GenBank/DDBJ whole genome shotgun (WGS) entry which is preliminary data.</text>
</comment>
<gene>
    <name evidence="2" type="ORF">J43TS3_18930</name>
</gene>
<protein>
    <submittedName>
        <fullName evidence="2">Uncharacterized protein</fullName>
    </submittedName>
</protein>
<organism evidence="2 3">
    <name type="scientific">Ornithinibacillus bavariensis</name>
    <dbReference type="NCBI Taxonomy" id="545502"/>
    <lineage>
        <taxon>Bacteria</taxon>
        <taxon>Bacillati</taxon>
        <taxon>Bacillota</taxon>
        <taxon>Bacilli</taxon>
        <taxon>Bacillales</taxon>
        <taxon>Bacillaceae</taxon>
        <taxon>Ornithinibacillus</taxon>
    </lineage>
</organism>
<evidence type="ECO:0000256" key="1">
    <source>
        <dbReference type="SAM" id="Phobius"/>
    </source>
</evidence>
<keyword evidence="1" id="KW-0812">Transmembrane</keyword>
<dbReference type="Proteomes" id="UP000676917">
    <property type="component" value="Unassembled WGS sequence"/>
</dbReference>
<dbReference type="AlphaFoldDB" id="A0A920C831"/>